<feature type="region of interest" description="Disordered" evidence="1">
    <location>
        <begin position="34"/>
        <end position="112"/>
    </location>
</feature>
<dbReference type="Pfam" id="PF08239">
    <property type="entry name" value="SH3_3"/>
    <property type="match status" value="1"/>
</dbReference>
<dbReference type="EMBL" id="RBZP01000002">
    <property type="protein sequence ID" value="RKQ35498.1"/>
    <property type="molecule type" value="Genomic_DNA"/>
</dbReference>
<evidence type="ECO:0000313" key="4">
    <source>
        <dbReference type="EMBL" id="RKQ35498.1"/>
    </source>
</evidence>
<evidence type="ECO:0000259" key="3">
    <source>
        <dbReference type="PROSITE" id="PS51781"/>
    </source>
</evidence>
<proteinExistence type="predicted"/>
<evidence type="ECO:0000256" key="2">
    <source>
        <dbReference type="SAM" id="Phobius"/>
    </source>
</evidence>
<dbReference type="GO" id="GO:0016740">
    <property type="term" value="F:transferase activity"/>
    <property type="evidence" value="ECO:0007669"/>
    <property type="project" value="InterPro"/>
</dbReference>
<accession>A0A495A6S8</accession>
<dbReference type="SMART" id="SM00287">
    <property type="entry name" value="SH3b"/>
    <property type="match status" value="1"/>
</dbReference>
<gene>
    <name evidence="4" type="ORF">D8M06_04250</name>
</gene>
<keyword evidence="2" id="KW-1133">Transmembrane helix</keyword>
<keyword evidence="2" id="KW-0472">Membrane</keyword>
<dbReference type="InterPro" id="IPR003646">
    <property type="entry name" value="SH3-like_bac-type"/>
</dbReference>
<protein>
    <recommendedName>
        <fullName evidence="3">SH3b domain-containing protein</fullName>
    </recommendedName>
</protein>
<organism evidence="4 5">
    <name type="scientific">Oceanobacillus halophilus</name>
    <dbReference type="NCBI Taxonomy" id="930130"/>
    <lineage>
        <taxon>Bacteria</taxon>
        <taxon>Bacillati</taxon>
        <taxon>Bacillota</taxon>
        <taxon>Bacilli</taxon>
        <taxon>Bacillales</taxon>
        <taxon>Bacillaceae</taxon>
        <taxon>Oceanobacillus</taxon>
    </lineage>
</organism>
<dbReference type="OrthoDB" id="186490at2"/>
<feature type="compositionally biased region" description="Basic and acidic residues" evidence="1">
    <location>
        <begin position="182"/>
        <end position="230"/>
    </location>
</feature>
<feature type="compositionally biased region" description="Basic and acidic residues" evidence="1">
    <location>
        <begin position="52"/>
        <end position="97"/>
    </location>
</feature>
<dbReference type="PANTHER" id="PTHR38589:SF1">
    <property type="entry name" value="BLR0621 PROTEIN"/>
    <property type="match status" value="1"/>
</dbReference>
<dbReference type="PANTHER" id="PTHR38589">
    <property type="entry name" value="BLR0621 PROTEIN"/>
    <property type="match status" value="1"/>
</dbReference>
<dbReference type="RefSeq" id="WP_121203129.1">
    <property type="nucleotide sequence ID" value="NZ_RBZP01000002.1"/>
</dbReference>
<evidence type="ECO:0000313" key="5">
    <source>
        <dbReference type="Proteomes" id="UP000269301"/>
    </source>
</evidence>
<keyword evidence="2" id="KW-0812">Transmembrane</keyword>
<dbReference type="InterPro" id="IPR005490">
    <property type="entry name" value="LD_TPept_cat_dom"/>
</dbReference>
<dbReference type="Proteomes" id="UP000269301">
    <property type="component" value="Unassembled WGS sequence"/>
</dbReference>
<dbReference type="PROSITE" id="PS51781">
    <property type="entry name" value="SH3B"/>
    <property type="match status" value="1"/>
</dbReference>
<feature type="region of interest" description="Disordered" evidence="1">
    <location>
        <begin position="176"/>
        <end position="232"/>
    </location>
</feature>
<reference evidence="4 5" key="1">
    <citation type="journal article" date="2016" name="Int. J. Syst. Evol. Microbiol.">
        <title>Oceanobacillus halophilus sp. nov., a novel moderately halophilic bacterium from a hypersaline lake.</title>
        <authorList>
            <person name="Amoozegar M.A."/>
            <person name="Bagheri M."/>
            <person name="Makhdoumi A."/>
            <person name="Nikou M.M."/>
            <person name="Fazeli S.A.S."/>
            <person name="Schumann P."/>
            <person name="Sproer C."/>
            <person name="Sanchez-Porro C."/>
            <person name="Ventosa A."/>
        </authorList>
    </citation>
    <scope>NUCLEOTIDE SEQUENCE [LARGE SCALE GENOMIC DNA]</scope>
    <source>
        <strain evidence="4 5">DSM 23996</strain>
    </source>
</reference>
<sequence>MKRKKELIVGAVTIAVFALFIFIMQNNFQTNEDAVADEGKEKETYVEEESEQKEKSEEEKLLSEKETKPETENVKEDSSKRAKEDEVELEQKDKDDTDNNNDDDDKTVSFSKKYVNVSTLNVRSGPGIEHSVVGVVSVNDEIDAAEESHSNGWVQISTNNLKGYVNAKYLSTEKSVVKKPAPTKEKKEEDSEKKEIVSKETNKENKKEEKKDSTSEQKETPPKNDAEKLTTVDGNNQLILVTTNGYGTSSAKVQTFERDSSGNWTQVLNVNGYIGKNGFADNKVEGDGKSPTGKYSIGTAFGRSGNPGTKLSYRAISADDVWVDDSNSKLYNTWQSKEETSDQWDSAENMDIDLYTYGFVINYNTAQTPGKGSAIFFHIANGHTLGCTGVSQQNVVSILKWLDPSKNPVIIQTPESGLSNY</sequence>
<dbReference type="Pfam" id="PF03734">
    <property type="entry name" value="YkuD"/>
    <property type="match status" value="1"/>
</dbReference>
<feature type="transmembrane region" description="Helical" evidence="2">
    <location>
        <begin position="7"/>
        <end position="24"/>
    </location>
</feature>
<keyword evidence="5" id="KW-1185">Reference proteome</keyword>
<feature type="domain" description="SH3b" evidence="3">
    <location>
        <begin position="110"/>
        <end position="174"/>
    </location>
</feature>
<comment type="caution">
    <text evidence="4">The sequence shown here is derived from an EMBL/GenBank/DDBJ whole genome shotgun (WGS) entry which is preliminary data.</text>
</comment>
<evidence type="ECO:0000256" key="1">
    <source>
        <dbReference type="SAM" id="MobiDB-lite"/>
    </source>
</evidence>
<dbReference type="Gene3D" id="2.30.30.40">
    <property type="entry name" value="SH3 Domains"/>
    <property type="match status" value="1"/>
</dbReference>
<name>A0A495A6S8_9BACI</name>
<dbReference type="AlphaFoldDB" id="A0A495A6S8"/>